<evidence type="ECO:0000313" key="1">
    <source>
        <dbReference type="EMBL" id="MTJ45358.1"/>
    </source>
</evidence>
<keyword evidence="1" id="KW-0223">Dioxygenase</keyword>
<evidence type="ECO:0000313" key="2">
    <source>
        <dbReference type="Proteomes" id="UP001517388"/>
    </source>
</evidence>
<keyword evidence="2" id="KW-1185">Reference proteome</keyword>
<sequence>MVTQTSSQETPLPNIDQQKIITTRPLSSAQIAEYHAEGFVIIPGFFDPEELEPLRLACEEDPEIRGAQTSVIDDQGRVFKVASWSDLSDTMLGVIPRMARVVDASEALLGKECYHWHSKIVRKQPHSESVVGFHQDYWFWYHDGCLFPNILTCTIAVDKHTKNNGCLQVVKKSHLMGRIDQFKFGNDYCTDPSRVEKILARLEMVHCEMEMGDVLFLHGNTLHWSDVNHSDMPRTILHCTYNAVSNAPFWVEGQEHHIYKPLHRLPDSVLKDGKYDSVFEKHKFHNKETDENRGTGIFRRSANQGLTTSEAID</sequence>
<organism evidence="1 2">
    <name type="scientific">Dolichospermum flos-aquae UHCC 0037</name>
    <dbReference type="NCBI Taxonomy" id="2590026"/>
    <lineage>
        <taxon>Bacteria</taxon>
        <taxon>Bacillati</taxon>
        <taxon>Cyanobacteriota</taxon>
        <taxon>Cyanophyceae</taxon>
        <taxon>Nostocales</taxon>
        <taxon>Aphanizomenonaceae</taxon>
        <taxon>Dolichospermum</taxon>
    </lineage>
</organism>
<comment type="caution">
    <text evidence="1">The sequence shown here is derived from an EMBL/GenBank/DDBJ whole genome shotgun (WGS) entry which is preliminary data.</text>
</comment>
<protein>
    <submittedName>
        <fullName evidence="1">Phytanoyl-CoA dioxygenase family protein</fullName>
    </submittedName>
</protein>
<dbReference type="Proteomes" id="UP001517388">
    <property type="component" value="Unassembled WGS sequence"/>
</dbReference>
<name>A0ACC7SA17_DOLFA</name>
<accession>A0ACC7SA17</accession>
<reference evidence="2" key="1">
    <citation type="journal article" date="2020" name="Toxins">
        <title>Phylogenomic Analysis of Secondary Metabolism in the Toxic Cyanobacterial Genera Anabaena, Dolichospermum and Aphanizomenon.</title>
        <authorList>
            <person name="Oesterholm J."/>
            <person name="Popin R.V."/>
            <person name="Fewer D.P."/>
            <person name="Sivonen K."/>
        </authorList>
    </citation>
    <scope>NUCLEOTIDE SEQUENCE [LARGE SCALE GENOMIC DNA]</scope>
    <source>
        <strain evidence="2">UHCC 0037</strain>
    </source>
</reference>
<proteinExistence type="predicted"/>
<gene>
    <name evidence="1" type="ORF">FJR39_20425</name>
</gene>
<keyword evidence="1" id="KW-0560">Oxidoreductase</keyword>
<dbReference type="EMBL" id="VILF01000005">
    <property type="protein sequence ID" value="MTJ45358.1"/>
    <property type="molecule type" value="Genomic_DNA"/>
</dbReference>